<evidence type="ECO:0000313" key="4">
    <source>
        <dbReference type="Proteomes" id="UP001372338"/>
    </source>
</evidence>
<gene>
    <name evidence="3" type="ORF">RIF29_38703</name>
</gene>
<name>A0AAN9E0I0_CROPI</name>
<reference evidence="3 4" key="1">
    <citation type="submission" date="2024-01" db="EMBL/GenBank/DDBJ databases">
        <title>The genomes of 5 underutilized Papilionoideae crops provide insights into root nodulation and disease resistanc.</title>
        <authorList>
            <person name="Yuan L."/>
        </authorList>
    </citation>
    <scope>NUCLEOTIDE SEQUENCE [LARGE SCALE GENOMIC DNA]</scope>
    <source>
        <strain evidence="3">ZHUSHIDOU_FW_LH</strain>
        <tissue evidence="3">Leaf</tissue>
    </source>
</reference>
<evidence type="ECO:0000313" key="3">
    <source>
        <dbReference type="EMBL" id="KAK7243890.1"/>
    </source>
</evidence>
<feature type="compositionally biased region" description="Basic and acidic residues" evidence="2">
    <location>
        <begin position="470"/>
        <end position="492"/>
    </location>
</feature>
<keyword evidence="1" id="KW-0175">Coiled coil</keyword>
<protein>
    <submittedName>
        <fullName evidence="3">Uncharacterized protein</fullName>
    </submittedName>
</protein>
<proteinExistence type="predicted"/>
<organism evidence="3 4">
    <name type="scientific">Crotalaria pallida</name>
    <name type="common">Smooth rattlebox</name>
    <name type="synonym">Crotalaria striata</name>
    <dbReference type="NCBI Taxonomy" id="3830"/>
    <lineage>
        <taxon>Eukaryota</taxon>
        <taxon>Viridiplantae</taxon>
        <taxon>Streptophyta</taxon>
        <taxon>Embryophyta</taxon>
        <taxon>Tracheophyta</taxon>
        <taxon>Spermatophyta</taxon>
        <taxon>Magnoliopsida</taxon>
        <taxon>eudicotyledons</taxon>
        <taxon>Gunneridae</taxon>
        <taxon>Pentapetalae</taxon>
        <taxon>rosids</taxon>
        <taxon>fabids</taxon>
        <taxon>Fabales</taxon>
        <taxon>Fabaceae</taxon>
        <taxon>Papilionoideae</taxon>
        <taxon>50 kb inversion clade</taxon>
        <taxon>genistoids sensu lato</taxon>
        <taxon>core genistoids</taxon>
        <taxon>Crotalarieae</taxon>
        <taxon>Crotalaria</taxon>
    </lineage>
</organism>
<comment type="caution">
    <text evidence="3">The sequence shown here is derived from an EMBL/GenBank/DDBJ whole genome shotgun (WGS) entry which is preliminary data.</text>
</comment>
<dbReference type="AlphaFoldDB" id="A0AAN9E0I0"/>
<dbReference type="PANTHER" id="PTHR33018">
    <property type="entry name" value="OS10G0338966 PROTEIN-RELATED"/>
    <property type="match status" value="1"/>
</dbReference>
<dbReference type="EMBL" id="JAYWIO010000008">
    <property type="protein sequence ID" value="KAK7243890.1"/>
    <property type="molecule type" value="Genomic_DNA"/>
</dbReference>
<keyword evidence="4" id="KW-1185">Reference proteome</keyword>
<dbReference type="PANTHER" id="PTHR33018:SF31">
    <property type="entry name" value="TRANSPOSASE, PTTA_EN_SPM, PLANT"/>
    <property type="match status" value="1"/>
</dbReference>
<feature type="region of interest" description="Disordered" evidence="2">
    <location>
        <begin position="360"/>
        <end position="609"/>
    </location>
</feature>
<dbReference type="Proteomes" id="UP001372338">
    <property type="component" value="Unassembled WGS sequence"/>
</dbReference>
<feature type="compositionally biased region" description="Acidic residues" evidence="2">
    <location>
        <begin position="399"/>
        <end position="422"/>
    </location>
</feature>
<evidence type="ECO:0000256" key="2">
    <source>
        <dbReference type="SAM" id="MobiDB-lite"/>
    </source>
</evidence>
<accession>A0AAN9E0I0</accession>
<evidence type="ECO:0000256" key="1">
    <source>
        <dbReference type="SAM" id="Coils"/>
    </source>
</evidence>
<sequence>MKEVIRAREMGIKLEVGWNRKGQPIKPNGSKFVSYIGVIARQMVPITCDHWRDAALDVFKNNIWADIQMSFVVDESRQKYVLQKAGDLHRSFRTYLTRHHLRDADGNVNEHPPKKYAHIISEDVWRAFVAKRTEDDSFMKVSKLNQQRAATNRVYPYRKSRKGYAGIEQDMLLQETGSGLTSIQRHILWKAARVNKEGVIDNENVQQVWDKCVRHETLSEGEIQDHGRQDILSKVFNGPEHPGRVRALGFGVTQRDYFEPQKRPKYVDVSEMQRLRETLEKLMCKADHLEKELQQKEAERQPVLACPSAEDSCAHASRTLSEDYPEVAKLKEKGLRNSSDIDIHFKDTVAIATSCCAWAPSEDPEEEEQEGSYTNRKHAPMTEERNVQDAGVQGKEYEGVEEDPDEDPEEDPEEDLEEEEGSDTNGTDTPMTEEHDVLDVGVQGKEYEGVEDLATYSSPSSEMPKKKRVGRGDKGGRFDHRMCVQGKEHEGVEDLATYPSPASERPKRKRVGKGDKRGSVGRRMCVQGKDLKGVEDLVTYPSPSSERPKRKTVGKGDKGGSVGYRMGVQGKDFKGVEDLATCPSPSSERPKRKRVGKGDNGGSVGRRTCQPSDRIIESLNNENNVTTAIIAAPIYPSRSGGKTNTHATYSTAPSTNAPSLADCLDMLKQLPGMGYGSETHILGIRLMQSKSNREIFVLLNDPILQLNWIKSHTLADVSRQ</sequence>
<feature type="coiled-coil region" evidence="1">
    <location>
        <begin position="272"/>
        <end position="299"/>
    </location>
</feature>